<dbReference type="AlphaFoldDB" id="A0A8R2QZB4"/>
<dbReference type="OMA" id="KLCTGFR"/>
<reference evidence="2" key="2">
    <citation type="submission" date="2022-06" db="UniProtKB">
        <authorList>
            <consortium name="EnsemblMetazoa"/>
        </authorList>
    </citation>
    <scope>IDENTIFICATION</scope>
    <source>
        <strain evidence="2">p50T (Dazao)</strain>
    </source>
</reference>
<organism evidence="2 3">
    <name type="scientific">Bombyx mori</name>
    <name type="common">Silk moth</name>
    <dbReference type="NCBI Taxonomy" id="7091"/>
    <lineage>
        <taxon>Eukaryota</taxon>
        <taxon>Metazoa</taxon>
        <taxon>Ecdysozoa</taxon>
        <taxon>Arthropoda</taxon>
        <taxon>Hexapoda</taxon>
        <taxon>Insecta</taxon>
        <taxon>Pterygota</taxon>
        <taxon>Neoptera</taxon>
        <taxon>Endopterygota</taxon>
        <taxon>Lepidoptera</taxon>
        <taxon>Glossata</taxon>
        <taxon>Ditrysia</taxon>
        <taxon>Bombycoidea</taxon>
        <taxon>Bombycidae</taxon>
        <taxon>Bombycinae</taxon>
        <taxon>Bombyx</taxon>
    </lineage>
</organism>
<proteinExistence type="predicted"/>
<keyword evidence="3" id="KW-1185">Reference proteome</keyword>
<reference evidence="3" key="1">
    <citation type="journal article" date="2008" name="Insect Biochem. Mol. Biol.">
        <title>The genome of a lepidopteran model insect, the silkworm Bombyx mori.</title>
        <authorList>
            <consortium name="International Silkworm Genome Consortium"/>
        </authorList>
    </citation>
    <scope>NUCLEOTIDE SEQUENCE [LARGE SCALE GENOMIC DNA]</scope>
    <source>
        <strain evidence="3">p50T</strain>
    </source>
</reference>
<accession>A0A8R2QZB4</accession>
<name>A0A8R2QZB4_BOMMO</name>
<dbReference type="EnsemblMetazoa" id="XM_038015870.1">
    <property type="protein sequence ID" value="XP_037871798.1"/>
    <property type="gene ID" value="LOC119629583"/>
</dbReference>
<evidence type="ECO:0000313" key="3">
    <source>
        <dbReference type="Proteomes" id="UP000005204"/>
    </source>
</evidence>
<protein>
    <submittedName>
        <fullName evidence="2">Uncharacterized protein</fullName>
    </submittedName>
</protein>
<evidence type="ECO:0000313" key="2">
    <source>
        <dbReference type="EnsemblMetazoa" id="XP_037871798.1"/>
    </source>
</evidence>
<feature type="signal peptide" evidence="1">
    <location>
        <begin position="1"/>
        <end position="19"/>
    </location>
</feature>
<feature type="chain" id="PRO_5035853946" evidence="1">
    <location>
        <begin position="20"/>
        <end position="185"/>
    </location>
</feature>
<evidence type="ECO:0000256" key="1">
    <source>
        <dbReference type="SAM" id="SignalP"/>
    </source>
</evidence>
<sequence>MRMLQIILLVTLLFSVVELKHKDRSEGDASGSDIIVNLRNDANLDLSADEEYEDLRADLLAYHTALASLASEADTRKSMASTSCWNIGGICVNYKLCTGFRFLTQVPGCKGKLNVCCFAWNRYKVRDMRDKGIGAFAMPWSQKTDFGGKGVIMTDIGAKKKKKKKINKVEPKTSPSKALLVSMIP</sequence>
<dbReference type="Proteomes" id="UP000005204">
    <property type="component" value="Unassembled WGS sequence"/>
</dbReference>
<keyword evidence="1" id="KW-0732">Signal</keyword>